<feature type="domain" description="LpxI N-terminal" evidence="2">
    <location>
        <begin position="3"/>
        <end position="132"/>
    </location>
</feature>
<dbReference type="Pfam" id="PF06230">
    <property type="entry name" value="LpxI_C"/>
    <property type="match status" value="1"/>
</dbReference>
<evidence type="ECO:0000313" key="3">
    <source>
        <dbReference type="EMBL" id="SJZ47391.1"/>
    </source>
</evidence>
<keyword evidence="4" id="KW-1185">Reference proteome</keyword>
<gene>
    <name evidence="3" type="ORF">SAMN02745118_00941</name>
</gene>
<name>A0A1T4KYD4_9FIRM</name>
<evidence type="ECO:0008006" key="5">
    <source>
        <dbReference type="Google" id="ProtNLM"/>
    </source>
</evidence>
<dbReference type="RefSeq" id="WP_078809436.1">
    <property type="nucleotide sequence ID" value="NZ_FUWM01000007.1"/>
</dbReference>
<dbReference type="OrthoDB" id="9789836at2"/>
<evidence type="ECO:0000259" key="1">
    <source>
        <dbReference type="Pfam" id="PF06230"/>
    </source>
</evidence>
<dbReference type="InterPro" id="IPR010415">
    <property type="entry name" value="LpxI_C"/>
</dbReference>
<dbReference type="InterPro" id="IPR053174">
    <property type="entry name" value="LpxI"/>
</dbReference>
<evidence type="ECO:0000313" key="4">
    <source>
        <dbReference type="Proteomes" id="UP000190625"/>
    </source>
</evidence>
<dbReference type="InterPro" id="IPR043167">
    <property type="entry name" value="LpxI_C_sf"/>
</dbReference>
<accession>A0A1T4KYD4</accession>
<dbReference type="Gene3D" id="3.40.140.80">
    <property type="match status" value="1"/>
</dbReference>
<dbReference type="Pfam" id="PF17930">
    <property type="entry name" value="LpxI_N"/>
    <property type="match status" value="1"/>
</dbReference>
<sequence>MDRVGLIAGNGNLPISFAKAAKDNDKEIVAINITDQAPADRLGEIVDENYEISVGQLDKIINRLQKSGIKEIVMVGKVNKDLLFTLEFDTRMMKLLNNLEEKNDDAILLALVNELKEAGIEVKEQTTYLETLLPKSGVLNSIKPTKEQLKDMKFGFKMAKGIGNLDIGQTVVVKNSAVIAVEAIEGTDQAILRGGQLTSEGAIVAKVSKPDQDFRFDIPTIGIETIKNLIEIKAQGIVIEAGKTFVVNQAKVCQMANKANISIVAMR</sequence>
<dbReference type="EMBL" id="FUWM01000007">
    <property type="protein sequence ID" value="SJZ47391.1"/>
    <property type="molecule type" value="Genomic_DNA"/>
</dbReference>
<dbReference type="PANTHER" id="PTHR39962">
    <property type="entry name" value="BLL4848 PROTEIN"/>
    <property type="match status" value="1"/>
</dbReference>
<dbReference type="AlphaFoldDB" id="A0A1T4KYD4"/>
<organism evidence="3 4">
    <name type="scientific">Selenihalanaerobacter shriftii</name>
    <dbReference type="NCBI Taxonomy" id="142842"/>
    <lineage>
        <taxon>Bacteria</taxon>
        <taxon>Bacillati</taxon>
        <taxon>Bacillota</taxon>
        <taxon>Clostridia</taxon>
        <taxon>Halanaerobiales</taxon>
        <taxon>Halobacteroidaceae</taxon>
        <taxon>Selenihalanaerobacter</taxon>
    </lineage>
</organism>
<dbReference type="PANTHER" id="PTHR39962:SF1">
    <property type="entry name" value="LPXI FAMILY PROTEIN"/>
    <property type="match status" value="1"/>
</dbReference>
<feature type="domain" description="LpxI C-terminal" evidence="1">
    <location>
        <begin position="136"/>
        <end position="264"/>
    </location>
</feature>
<dbReference type="InterPro" id="IPR041255">
    <property type="entry name" value="LpxI_N"/>
</dbReference>
<protein>
    <recommendedName>
        <fullName evidence="5">DUF1009 domain-containing protein</fullName>
    </recommendedName>
</protein>
<dbReference type="Proteomes" id="UP000190625">
    <property type="component" value="Unassembled WGS sequence"/>
</dbReference>
<dbReference type="STRING" id="142842.SAMN02745118_00941"/>
<dbReference type="Gene3D" id="3.40.50.20">
    <property type="match status" value="1"/>
</dbReference>
<proteinExistence type="predicted"/>
<evidence type="ECO:0000259" key="2">
    <source>
        <dbReference type="Pfam" id="PF17930"/>
    </source>
</evidence>
<reference evidence="4" key="1">
    <citation type="submission" date="2017-02" db="EMBL/GenBank/DDBJ databases">
        <authorList>
            <person name="Varghese N."/>
            <person name="Submissions S."/>
        </authorList>
    </citation>
    <scope>NUCLEOTIDE SEQUENCE [LARGE SCALE GENOMIC DNA]</scope>
    <source>
        <strain evidence="4">ATCC BAA-73</strain>
    </source>
</reference>